<feature type="compositionally biased region" description="Basic and acidic residues" evidence="3">
    <location>
        <begin position="591"/>
        <end position="609"/>
    </location>
</feature>
<dbReference type="SUPFAM" id="SSF56672">
    <property type="entry name" value="DNA/RNA polymerases"/>
    <property type="match status" value="1"/>
</dbReference>
<dbReference type="SUPFAM" id="SSF57756">
    <property type="entry name" value="Retrovirus zinc finger-like domains"/>
    <property type="match status" value="1"/>
</dbReference>
<keyword evidence="1" id="KW-0479">Metal-binding</keyword>
<dbReference type="PROSITE" id="PS50158">
    <property type="entry name" value="ZF_CCHC"/>
    <property type="match status" value="1"/>
</dbReference>
<dbReference type="CDD" id="cd01650">
    <property type="entry name" value="RT_nLTR_like"/>
    <property type="match status" value="1"/>
</dbReference>
<organism evidence="5 6">
    <name type="scientific">Riccia sorocarpa</name>
    <dbReference type="NCBI Taxonomy" id="122646"/>
    <lineage>
        <taxon>Eukaryota</taxon>
        <taxon>Viridiplantae</taxon>
        <taxon>Streptophyta</taxon>
        <taxon>Embryophyta</taxon>
        <taxon>Marchantiophyta</taxon>
        <taxon>Marchantiopsida</taxon>
        <taxon>Marchantiidae</taxon>
        <taxon>Marchantiales</taxon>
        <taxon>Ricciaceae</taxon>
        <taxon>Riccia</taxon>
    </lineage>
</organism>
<evidence type="ECO:0000313" key="6">
    <source>
        <dbReference type="Proteomes" id="UP001633002"/>
    </source>
</evidence>
<dbReference type="Gene3D" id="3.60.10.10">
    <property type="entry name" value="Endonuclease/exonuclease/phosphatase"/>
    <property type="match status" value="1"/>
</dbReference>
<feature type="compositionally biased region" description="Basic residues" evidence="3">
    <location>
        <begin position="611"/>
        <end position="622"/>
    </location>
</feature>
<evidence type="ECO:0000256" key="3">
    <source>
        <dbReference type="SAM" id="MobiDB-lite"/>
    </source>
</evidence>
<feature type="region of interest" description="Disordered" evidence="3">
    <location>
        <begin position="311"/>
        <end position="380"/>
    </location>
</feature>
<dbReference type="Proteomes" id="UP001633002">
    <property type="component" value="Unassembled WGS sequence"/>
</dbReference>
<dbReference type="SMART" id="SM00343">
    <property type="entry name" value="ZnF_C2HC"/>
    <property type="match status" value="1"/>
</dbReference>
<dbReference type="InterPro" id="IPR043502">
    <property type="entry name" value="DNA/RNA_pol_sf"/>
</dbReference>
<feature type="region of interest" description="Disordered" evidence="3">
    <location>
        <begin position="1"/>
        <end position="108"/>
    </location>
</feature>
<proteinExistence type="predicted"/>
<dbReference type="GO" id="GO:0008270">
    <property type="term" value="F:zinc ion binding"/>
    <property type="evidence" value="ECO:0007669"/>
    <property type="project" value="UniProtKB-KW"/>
</dbReference>
<feature type="domain" description="CCHC-type" evidence="4">
    <location>
        <begin position="289"/>
        <end position="304"/>
    </location>
</feature>
<accession>A0ABD3HG80</accession>
<comment type="caution">
    <text evidence="5">The sequence shown here is derived from an EMBL/GenBank/DDBJ whole genome shotgun (WGS) entry which is preliminary data.</text>
</comment>
<keyword evidence="6" id="KW-1185">Reference proteome</keyword>
<dbReference type="PANTHER" id="PTHR19446">
    <property type="entry name" value="REVERSE TRANSCRIPTASES"/>
    <property type="match status" value="1"/>
</dbReference>
<keyword evidence="1" id="KW-0862">Zinc</keyword>
<dbReference type="Pfam" id="PF13966">
    <property type="entry name" value="zf-RVT"/>
    <property type="match status" value="1"/>
</dbReference>
<evidence type="ECO:0000259" key="4">
    <source>
        <dbReference type="PROSITE" id="PS50158"/>
    </source>
</evidence>
<evidence type="ECO:0000256" key="1">
    <source>
        <dbReference type="PROSITE-ProRule" id="PRU00047"/>
    </source>
</evidence>
<feature type="region of interest" description="Disordered" evidence="3">
    <location>
        <begin position="591"/>
        <end position="627"/>
    </location>
</feature>
<dbReference type="InterPro" id="IPR005135">
    <property type="entry name" value="Endo/exonuclease/phosphatase"/>
</dbReference>
<dbReference type="InterPro" id="IPR000477">
    <property type="entry name" value="RT_dom"/>
</dbReference>
<sequence length="1802" mass="204379">MANVGSGGSSSYHGVSHGLHGDRFRKSAEGRKEVQTRDALHEELAFTISKGNEEGGQSRDKEVLGVGPVADPHGFRAWRGFRETERTGQRRSSSVGKEKTQKESSADNKTDWAIGVTWSMIAEELAVLPLASNEAGNDEGLVCEIHLDVSKAASRLGRLRKTAVLLQCLDEEDRNAAMDHPPCFLDGRVIRMLEWDAKANDKIPPHLRAAWVELRGVPPCLEDQITSMLEALGPVIHQTLDKSEEVKYANVRACVMLDMAVELPKAVGIVTPWKTKHLQAVTYTRLPDRCYVCHLSGHMARQCPTKRVVPTSGVMGANGTRGEVAKQAGGSVPSKEAPSSKDKEEADGFEAVSRKGSRQQNRGRSAVASPTRSASNRFNALTNEKEEVVAEDSWVADSSENRRAEMLEATVGNIPVPILSAKVRPSQEPIVDHNWVRKLELLRQQEEVVQALEQEVSVLHADLEAHKRNEGEQVKDVETVGGRTLDVVEAAEVEMPEMEQNLIVNNNPLVSLEAENLGRAVQEGCDIEVGTLRCNWSEVEWSETQKENTVPMKDSDVNPFSWGHPDEPLGVNQLGLLGDVLFSSKMDVDRLGGRSPKMKEDRTKGDGFGKRSARSKGKHKSGLPKDVLASGAFTGNRMGKRRALAEVDLKGCRVPEKMDNFLKIYDGRMNRTRKSRDDGLCQCVSWNVGGLARPNKAKAVKSWLQNRVTNRQVVALQEIKTARWGLKRWLDNVCRRGKVIFDPPCGSQGGIALILHESLEVVASRIDGQGRLAWALIKLGEETVGLMSLHALNKRRLRLAFWRQLKEIMGSDKWILMGDFNQVELPDDSRGKSALISGREERFWRQFTSEAGLIDGFLCSASIEGWRFTRMAKRRGRRDAARLDRMYISGGASWTDHVREVNRHHNTAVSDHVPVSMALQIMPEEENRKVETYFKMNFHELSDPVVMEKIKLAWEHEPLPVRDDRRRWARGWARVKHALKEVRVQRDQEKRQEGSVAQEVEWRSRISDESSEEELEALNLAEQKLKALELREARLWRIRSREKWLREDEVPSRYFFAKLKARWARESLEALVKEDGETTTDMEEIMNEIHQFYQTLYSAEPENDERCSTREEVVGLISKKLSPEESRGISEALEKQEIEEVVFGMKRNKAPGGDGVTIKILRMCWPFVGDDCVKLIHAVWAKKRLLPVDLQSVIKLIPKGGDKKMLGNWRPISLLNLTYKIVTKLLARRVQKVLPKIIDVQQSGFVHGRRIADNILSLKVRQDWARWTGQDTLFVKLDFVKAYDRVDHSFLWRTLSELGFDNHFVELVKGCTLGVLPGYTSTKVFLQKFGWKGGSARVAPWPPEEMRHLTGILEGNTAEWAMIVRRMLRVKMLTGTQVGEKSKWNGEDVLLLLDTLRIQEAPTVDKLLRVWFTFKNFLSLSETSDIPASLPIGSLKRLWALMGNNNFTGFQLLEREARRNQVLILSDTVDPQGEMTIQWRECIDRVTETFQNEVWRMGEWLLDLSTSDNRLTLIGGWCWSDGHEVNLKWSRPAKEWVKLISTRRLSCKGLSKKWQIAEDPERWMRRWKLLWQGGIHMRHKMWILRVIHHGLPTQLRAVHWGVSSGMCAFCGQEQESVQHLMWECSRLSDRVSWVSKAIIRSTGGYVSLLQVMDCALQKHLKNSGELLLLSTHMKVCWTEKNKFLFEGKRLLQTPWSMLTTVQVHARSQEGRMPEDKRRLFQEDFQDFLVHATAVWREQMSRQAAVNHILQEVGVEELDNGYTELNEVYTGSDRASSTLEESSDGEGDSTAPSQGSLADGTAA</sequence>
<dbReference type="Pfam" id="PF00078">
    <property type="entry name" value="RVT_1"/>
    <property type="match status" value="1"/>
</dbReference>
<dbReference type="EMBL" id="JBJQOH010000004">
    <property type="protein sequence ID" value="KAL3689154.1"/>
    <property type="molecule type" value="Genomic_DNA"/>
</dbReference>
<reference evidence="5 6" key="1">
    <citation type="submission" date="2024-09" db="EMBL/GenBank/DDBJ databases">
        <title>Chromosome-scale assembly of Riccia sorocarpa.</title>
        <authorList>
            <person name="Paukszto L."/>
        </authorList>
    </citation>
    <scope>NUCLEOTIDE SEQUENCE [LARGE SCALE GENOMIC DNA]</scope>
    <source>
        <strain evidence="5">LP-2024</strain>
        <tissue evidence="5">Aerial parts of the thallus</tissue>
    </source>
</reference>
<dbReference type="InterPro" id="IPR001878">
    <property type="entry name" value="Znf_CCHC"/>
</dbReference>
<feature type="coiled-coil region" evidence="2">
    <location>
        <begin position="442"/>
        <end position="469"/>
    </location>
</feature>
<feature type="compositionally biased region" description="Basic and acidic residues" evidence="3">
    <location>
        <begin position="51"/>
        <end position="63"/>
    </location>
</feature>
<feature type="compositionally biased region" description="Polar residues" evidence="3">
    <location>
        <begin position="358"/>
        <end position="380"/>
    </location>
</feature>
<keyword evidence="2" id="KW-0175">Coiled coil</keyword>
<feature type="compositionally biased region" description="Basic and acidic residues" evidence="3">
    <location>
        <begin position="19"/>
        <end position="44"/>
    </location>
</feature>
<gene>
    <name evidence="5" type="ORF">R1sor_015463</name>
</gene>
<evidence type="ECO:0000313" key="5">
    <source>
        <dbReference type="EMBL" id="KAL3689154.1"/>
    </source>
</evidence>
<evidence type="ECO:0000256" key="2">
    <source>
        <dbReference type="SAM" id="Coils"/>
    </source>
</evidence>
<keyword evidence="1" id="KW-0863">Zinc-finger</keyword>
<protein>
    <recommendedName>
        <fullName evidence="4">CCHC-type domain-containing protein</fullName>
    </recommendedName>
</protein>
<feature type="compositionally biased region" description="Basic and acidic residues" evidence="3">
    <location>
        <begin position="96"/>
        <end position="108"/>
    </location>
</feature>
<feature type="compositionally biased region" description="Low complexity" evidence="3">
    <location>
        <begin position="9"/>
        <end position="18"/>
    </location>
</feature>
<dbReference type="Pfam" id="PF03372">
    <property type="entry name" value="Exo_endo_phos"/>
    <property type="match status" value="1"/>
</dbReference>
<dbReference type="Gene3D" id="4.10.60.10">
    <property type="entry name" value="Zinc finger, CCHC-type"/>
    <property type="match status" value="1"/>
</dbReference>
<name>A0ABD3HG80_9MARC</name>
<dbReference type="InterPro" id="IPR026960">
    <property type="entry name" value="RVT-Znf"/>
</dbReference>
<dbReference type="InterPro" id="IPR036875">
    <property type="entry name" value="Znf_CCHC_sf"/>
</dbReference>
<feature type="region of interest" description="Disordered" evidence="3">
    <location>
        <begin position="1767"/>
        <end position="1802"/>
    </location>
</feature>
<dbReference type="InterPro" id="IPR036691">
    <property type="entry name" value="Endo/exonu/phosph_ase_sf"/>
</dbReference>
<dbReference type="SUPFAM" id="SSF56219">
    <property type="entry name" value="DNase I-like"/>
    <property type="match status" value="1"/>
</dbReference>